<protein>
    <recommendedName>
        <fullName evidence="3">Replication restart DNA helicase PriA</fullName>
    </recommendedName>
</protein>
<proteinExistence type="predicted"/>
<dbReference type="STRING" id="1123285.SAMN05660235_01146"/>
<dbReference type="EMBL" id="FNBU01000006">
    <property type="protein sequence ID" value="SDF30437.1"/>
    <property type="molecule type" value="Genomic_DNA"/>
</dbReference>
<evidence type="ECO:0000313" key="2">
    <source>
        <dbReference type="Proteomes" id="UP000243333"/>
    </source>
</evidence>
<dbReference type="OrthoDB" id="9810131at2"/>
<evidence type="ECO:0008006" key="3">
    <source>
        <dbReference type="Google" id="ProtNLM"/>
    </source>
</evidence>
<sequence>MYKYTCNTCYDTSIRSVPGWDIECHCGGMATTKQNNSKYSYACPKCGNTWISDRFNANICPDCGYWLTVCSYDENGQKINQEEYEQIKRNKDNGLKYLLHVYGKIKVQRLAS</sequence>
<gene>
    <name evidence="1" type="ORF">SAMN05660235_01146</name>
</gene>
<organism evidence="1 2">
    <name type="scientific">Sporolituus thermophilus DSM 23256</name>
    <dbReference type="NCBI Taxonomy" id="1123285"/>
    <lineage>
        <taxon>Bacteria</taxon>
        <taxon>Bacillati</taxon>
        <taxon>Bacillota</taxon>
        <taxon>Negativicutes</taxon>
        <taxon>Selenomonadales</taxon>
        <taxon>Sporomusaceae</taxon>
        <taxon>Sporolituus</taxon>
    </lineage>
</organism>
<name>A0A1G7JZW2_9FIRM</name>
<reference evidence="2" key="1">
    <citation type="submission" date="2016-10" db="EMBL/GenBank/DDBJ databases">
        <authorList>
            <person name="Varghese N."/>
            <person name="Submissions S."/>
        </authorList>
    </citation>
    <scope>NUCLEOTIDE SEQUENCE [LARGE SCALE GENOMIC DNA]</scope>
    <source>
        <strain evidence="2">DSM 23256</strain>
    </source>
</reference>
<evidence type="ECO:0000313" key="1">
    <source>
        <dbReference type="EMBL" id="SDF30437.1"/>
    </source>
</evidence>
<dbReference type="Proteomes" id="UP000243333">
    <property type="component" value="Unassembled WGS sequence"/>
</dbReference>
<accession>A0A1G7JZW2</accession>
<keyword evidence="2" id="KW-1185">Reference proteome</keyword>
<dbReference type="AlphaFoldDB" id="A0A1G7JZW2"/>
<dbReference type="RefSeq" id="WP_143005875.1">
    <property type="nucleotide sequence ID" value="NZ_FNBU01000006.1"/>
</dbReference>